<dbReference type="AlphaFoldDB" id="X6NTA0"/>
<accession>X6NTA0</accession>
<organism evidence="1 2">
    <name type="scientific">Reticulomyxa filosa</name>
    <dbReference type="NCBI Taxonomy" id="46433"/>
    <lineage>
        <taxon>Eukaryota</taxon>
        <taxon>Sar</taxon>
        <taxon>Rhizaria</taxon>
        <taxon>Retaria</taxon>
        <taxon>Foraminifera</taxon>
        <taxon>Monothalamids</taxon>
        <taxon>Reticulomyxidae</taxon>
        <taxon>Reticulomyxa</taxon>
    </lineage>
</organism>
<name>X6NTA0_RETFI</name>
<keyword evidence="2" id="KW-1185">Reference proteome</keyword>
<sequence>MNSFSLVNVTNSDKVSFWNTRFEGFRLNTSALSIGEDDSSSATSIVDYDALGMSTSFALFDFESGMTVDDLNDSFAYQSQYRYEFMDSFIRNIWFSHGFLLRSKARNSSDDGPIQLRFYNCSLNNVSIIQMGAVLHLTDTSLQYLESAYSDNRVWTGTSSPYVSGGMVILFSKSNALDHLYNVSTFEYNQLNSSIVFIDNSHFLNNWNSFYGGVFSIQSHMEAFGLISITYSHFAQNHVENCGGVIHYQGFNYIANFIDSSSFNDSQLSLIAGLRLYVHRCTFLQNGVIPNMSQSTVIDPSNDFSEGGGGVFHIVLYHNTSGGSERKSQTFSAVPNNMSVPLDDEIYLFDNIFNDNFVAHVNQSGGALFMHYVLDDTNYTYFGNLPDVLPDIRYHVLHMDHNKFTDHNSNNSGGTLWFWYDEIDRHRVSLHLQIK</sequence>
<dbReference type="Proteomes" id="UP000023152">
    <property type="component" value="Unassembled WGS sequence"/>
</dbReference>
<protein>
    <submittedName>
        <fullName evidence="1">Uncharacterized protein</fullName>
    </submittedName>
</protein>
<dbReference type="EMBL" id="ASPP01006168">
    <property type="protein sequence ID" value="ETO29231.1"/>
    <property type="molecule type" value="Genomic_DNA"/>
</dbReference>
<evidence type="ECO:0000313" key="1">
    <source>
        <dbReference type="EMBL" id="ETO29231.1"/>
    </source>
</evidence>
<proteinExistence type="predicted"/>
<evidence type="ECO:0000313" key="2">
    <source>
        <dbReference type="Proteomes" id="UP000023152"/>
    </source>
</evidence>
<gene>
    <name evidence="1" type="ORF">RFI_07892</name>
</gene>
<reference evidence="1 2" key="1">
    <citation type="journal article" date="2013" name="Curr. Biol.">
        <title>The Genome of the Foraminiferan Reticulomyxa filosa.</title>
        <authorList>
            <person name="Glockner G."/>
            <person name="Hulsmann N."/>
            <person name="Schleicher M."/>
            <person name="Noegel A.A."/>
            <person name="Eichinger L."/>
            <person name="Gallinger C."/>
            <person name="Pawlowski J."/>
            <person name="Sierra R."/>
            <person name="Euteneuer U."/>
            <person name="Pillet L."/>
            <person name="Moustafa A."/>
            <person name="Platzer M."/>
            <person name="Groth M."/>
            <person name="Szafranski K."/>
            <person name="Schliwa M."/>
        </authorList>
    </citation>
    <scope>NUCLEOTIDE SEQUENCE [LARGE SCALE GENOMIC DNA]</scope>
</reference>
<comment type="caution">
    <text evidence="1">The sequence shown here is derived from an EMBL/GenBank/DDBJ whole genome shotgun (WGS) entry which is preliminary data.</text>
</comment>